<dbReference type="GO" id="GO:0006508">
    <property type="term" value="P:proteolysis"/>
    <property type="evidence" value="ECO:0007669"/>
    <property type="project" value="UniProtKB-KW"/>
</dbReference>
<evidence type="ECO:0000256" key="2">
    <source>
        <dbReference type="ARBA" id="ARBA00022670"/>
    </source>
</evidence>
<gene>
    <name evidence="5" type="ORF">LCGC14_1000100</name>
</gene>
<comment type="caution">
    <text evidence="5">The sequence shown here is derived from an EMBL/GenBank/DDBJ whole genome shotgun (WGS) entry which is preliminary data.</text>
</comment>
<keyword evidence="2" id="KW-0645">Protease</keyword>
<keyword evidence="3" id="KW-0378">Hydrolase</keyword>
<reference evidence="5" key="1">
    <citation type="journal article" date="2015" name="Nature">
        <title>Complex archaea that bridge the gap between prokaryotes and eukaryotes.</title>
        <authorList>
            <person name="Spang A."/>
            <person name="Saw J.H."/>
            <person name="Jorgensen S.L."/>
            <person name="Zaremba-Niedzwiedzka K."/>
            <person name="Martijn J."/>
            <person name="Lind A.E."/>
            <person name="van Eijk R."/>
            <person name="Schleper C."/>
            <person name="Guy L."/>
            <person name="Ettema T.J."/>
        </authorList>
    </citation>
    <scope>NUCLEOTIDE SEQUENCE</scope>
</reference>
<feature type="domain" description="Prohead serine protease" evidence="4">
    <location>
        <begin position="11"/>
        <end position="162"/>
    </location>
</feature>
<dbReference type="GO" id="GO:0008233">
    <property type="term" value="F:peptidase activity"/>
    <property type="evidence" value="ECO:0007669"/>
    <property type="project" value="UniProtKB-KW"/>
</dbReference>
<evidence type="ECO:0000313" key="5">
    <source>
        <dbReference type="EMBL" id="KKN14045.1"/>
    </source>
</evidence>
<dbReference type="InterPro" id="IPR054613">
    <property type="entry name" value="Peptidase_S78_dom"/>
</dbReference>
<dbReference type="NCBIfam" id="TIGR01543">
    <property type="entry name" value="proheadase_HK97"/>
    <property type="match status" value="1"/>
</dbReference>
<dbReference type="EMBL" id="LAZR01003858">
    <property type="protein sequence ID" value="KKN14045.1"/>
    <property type="molecule type" value="Genomic_DNA"/>
</dbReference>
<protein>
    <recommendedName>
        <fullName evidence="4">Prohead serine protease domain-containing protein</fullName>
    </recommendedName>
</protein>
<dbReference type="Pfam" id="PF04586">
    <property type="entry name" value="Peptidase_S78"/>
    <property type="match status" value="1"/>
</dbReference>
<sequence>MKHEVRYINADLEVRSSEDEKSSILTGRAVPFNELSEDLGGFRERIAPGAFDLNVRDIKALWSHDSSRVLGSTRVKTLKLEEKSNGIDFELDLPDTTTGKDAVESIQRGDIDAMSFGFMVHEDNFEQIDGDIVRTVLRGDLIEISPVAFPAYSQTDVSAELRERIASFTDTEAEEDHEEEESFPISALEMELDLLALE</sequence>
<evidence type="ECO:0000256" key="1">
    <source>
        <dbReference type="ARBA" id="ARBA00022612"/>
    </source>
</evidence>
<dbReference type="AlphaFoldDB" id="A0A0F9N3A4"/>
<evidence type="ECO:0000259" key="4">
    <source>
        <dbReference type="Pfam" id="PF04586"/>
    </source>
</evidence>
<organism evidence="5">
    <name type="scientific">marine sediment metagenome</name>
    <dbReference type="NCBI Taxonomy" id="412755"/>
    <lineage>
        <taxon>unclassified sequences</taxon>
        <taxon>metagenomes</taxon>
        <taxon>ecological metagenomes</taxon>
    </lineage>
</organism>
<evidence type="ECO:0000256" key="3">
    <source>
        <dbReference type="ARBA" id="ARBA00022801"/>
    </source>
</evidence>
<proteinExistence type="predicted"/>
<name>A0A0F9N3A4_9ZZZZ</name>
<accession>A0A0F9N3A4</accession>
<keyword evidence="1" id="KW-1188">Viral release from host cell</keyword>
<dbReference type="InterPro" id="IPR006433">
    <property type="entry name" value="Prohead_protease"/>
</dbReference>